<organism evidence="4 5">
    <name type="scientific">Halorussus gelatinilyticus</name>
    <dbReference type="NCBI Taxonomy" id="2937524"/>
    <lineage>
        <taxon>Archaea</taxon>
        <taxon>Methanobacteriati</taxon>
        <taxon>Methanobacteriota</taxon>
        <taxon>Stenosarchaea group</taxon>
        <taxon>Halobacteria</taxon>
        <taxon>Halobacteriales</taxon>
        <taxon>Haladaptataceae</taxon>
        <taxon>Halorussus</taxon>
    </lineage>
</organism>
<dbReference type="InterPro" id="IPR050832">
    <property type="entry name" value="Bact_Acetyltransf"/>
</dbReference>
<sequence length="155" mass="18112">MELVEATLDDLDALVDRWYALAKAMEEYSDLNELVYTDVDEVSDEGFHALLDDEDTTCYLVVVADETIGYLTVREGHHPSRQYSRYLRIVDLAIDEDHRGRGHGTEVVERVKELARERECDHLKVSCEWHNEDARRFYRDTGFRAKQVDYAQPLE</sequence>
<dbReference type="KEGG" id="haxz:M0R88_18630"/>
<evidence type="ECO:0000313" key="4">
    <source>
        <dbReference type="EMBL" id="UPW00502.1"/>
    </source>
</evidence>
<dbReference type="CDD" id="cd04301">
    <property type="entry name" value="NAT_SF"/>
    <property type="match status" value="1"/>
</dbReference>
<name>A0A8U0IJN4_9EURY</name>
<keyword evidence="5" id="KW-1185">Reference proteome</keyword>
<evidence type="ECO:0000256" key="2">
    <source>
        <dbReference type="ARBA" id="ARBA00023315"/>
    </source>
</evidence>
<keyword evidence="1" id="KW-0808">Transferase</keyword>
<dbReference type="InterPro" id="IPR016181">
    <property type="entry name" value="Acyl_CoA_acyltransferase"/>
</dbReference>
<protein>
    <submittedName>
        <fullName evidence="4">GNAT family N-acetyltransferase</fullName>
    </submittedName>
</protein>
<dbReference type="PANTHER" id="PTHR43877">
    <property type="entry name" value="AMINOALKYLPHOSPHONATE N-ACETYLTRANSFERASE-RELATED-RELATED"/>
    <property type="match status" value="1"/>
</dbReference>
<dbReference type="GeneID" id="72191915"/>
<dbReference type="PROSITE" id="PS51186">
    <property type="entry name" value="GNAT"/>
    <property type="match status" value="1"/>
</dbReference>
<dbReference type="Gene3D" id="3.40.630.30">
    <property type="match status" value="1"/>
</dbReference>
<accession>A0A8U0IJN4</accession>
<evidence type="ECO:0000313" key="5">
    <source>
        <dbReference type="Proteomes" id="UP000830434"/>
    </source>
</evidence>
<proteinExistence type="predicted"/>
<gene>
    <name evidence="4" type="ORF">M0R88_18630</name>
</gene>
<dbReference type="Pfam" id="PF00583">
    <property type="entry name" value="Acetyltransf_1"/>
    <property type="match status" value="1"/>
</dbReference>
<dbReference type="AlphaFoldDB" id="A0A8U0IJN4"/>
<dbReference type="PANTHER" id="PTHR43877:SF2">
    <property type="entry name" value="AMINOALKYLPHOSPHONATE N-ACETYLTRANSFERASE-RELATED"/>
    <property type="match status" value="1"/>
</dbReference>
<dbReference type="Proteomes" id="UP000830434">
    <property type="component" value="Chromosome"/>
</dbReference>
<dbReference type="EMBL" id="CP096658">
    <property type="protein sequence ID" value="UPW00502.1"/>
    <property type="molecule type" value="Genomic_DNA"/>
</dbReference>
<reference evidence="4" key="1">
    <citation type="submission" date="2022-04" db="EMBL/GenBank/DDBJ databases">
        <title>Diverse halophilic archaea isolated from saline environments.</title>
        <authorList>
            <person name="Cui H.-L."/>
        </authorList>
    </citation>
    <scope>NUCLEOTIDE SEQUENCE</scope>
    <source>
        <strain evidence="4">XZYJT40</strain>
    </source>
</reference>
<dbReference type="RefSeq" id="WP_248654913.1">
    <property type="nucleotide sequence ID" value="NZ_CP096658.1"/>
</dbReference>
<dbReference type="SUPFAM" id="SSF55729">
    <property type="entry name" value="Acyl-CoA N-acyltransferases (Nat)"/>
    <property type="match status" value="1"/>
</dbReference>
<evidence type="ECO:0000256" key="1">
    <source>
        <dbReference type="ARBA" id="ARBA00022679"/>
    </source>
</evidence>
<evidence type="ECO:0000259" key="3">
    <source>
        <dbReference type="PROSITE" id="PS51186"/>
    </source>
</evidence>
<dbReference type="InterPro" id="IPR000182">
    <property type="entry name" value="GNAT_dom"/>
</dbReference>
<feature type="domain" description="N-acetyltransferase" evidence="3">
    <location>
        <begin position="1"/>
        <end position="155"/>
    </location>
</feature>
<keyword evidence="2" id="KW-0012">Acyltransferase</keyword>
<dbReference type="GO" id="GO:0016747">
    <property type="term" value="F:acyltransferase activity, transferring groups other than amino-acyl groups"/>
    <property type="evidence" value="ECO:0007669"/>
    <property type="project" value="InterPro"/>
</dbReference>